<accession>A0A5M6IUD9</accession>
<dbReference type="PANTHER" id="PTHR43581:SF2">
    <property type="entry name" value="EXCINUCLEASE ATPASE SUBUNIT"/>
    <property type="match status" value="1"/>
</dbReference>
<dbReference type="GO" id="GO:0016887">
    <property type="term" value="F:ATP hydrolysis activity"/>
    <property type="evidence" value="ECO:0007669"/>
    <property type="project" value="InterPro"/>
</dbReference>
<dbReference type="Proteomes" id="UP000325255">
    <property type="component" value="Unassembled WGS sequence"/>
</dbReference>
<feature type="domain" description="Endonuclease GajA/Old nuclease/RecF-like AAA" evidence="1">
    <location>
        <begin position="167"/>
        <end position="280"/>
    </location>
</feature>
<feature type="domain" description="Rad50/SbcC-type AAA" evidence="2">
    <location>
        <begin position="27"/>
        <end position="120"/>
    </location>
</feature>
<sequence>MTDSKIVLSAKFKLASRYANFGPLLTKMEVDGFRGIKADIEFEYPVTAITGTNGSGKSTLAQLSLCAYRRPVTSSDKRYYVPDFFPVSPVDPAPFTADAAVKYEYQTEKAKDSQSVTVTRVKTKWSGYKRQPERDCYYVGLTLYIPKVEMRDMSIYRSSKIELTDKRDFADGAKYISQILDSAYNDVYFQGIEHNDKQGELGITERFGTSYSENNMGFGEGRVVYMVRLLETSPLQSLFVIEEPETSLHESAQYRLASYLLDVCARRKHQIILTTHSSALTEALPPEARKFVFRGDAGVRVFDRISGSRVRATLSNGRIGKVAVCVEDNFASAMLREMMRRHDPLMLKAVDLVEAGDTKAVLTAKSFYEKAGMKTLAVRDADTAPDEATNIFALPGTMPPEKEVFSCPDVRERIAAEFQVEFTKLMTQYPEMDHHDYVKTVAYEAQEDPAHVRACVIKWFLDANGPDWGADLMKKLSMAI</sequence>
<evidence type="ECO:0000313" key="3">
    <source>
        <dbReference type="EMBL" id="KAA5611904.1"/>
    </source>
</evidence>
<dbReference type="Gene3D" id="3.40.50.300">
    <property type="entry name" value="P-loop containing nucleotide triphosphate hydrolases"/>
    <property type="match status" value="1"/>
</dbReference>
<comment type="caution">
    <text evidence="3">The sequence shown here is derived from an EMBL/GenBank/DDBJ whole genome shotgun (WGS) entry which is preliminary data.</text>
</comment>
<dbReference type="Pfam" id="PF13476">
    <property type="entry name" value="AAA_23"/>
    <property type="match status" value="1"/>
</dbReference>
<keyword evidence="3" id="KW-0547">Nucleotide-binding</keyword>
<evidence type="ECO:0000259" key="1">
    <source>
        <dbReference type="Pfam" id="PF13175"/>
    </source>
</evidence>
<keyword evidence="4" id="KW-1185">Reference proteome</keyword>
<dbReference type="GO" id="GO:0005524">
    <property type="term" value="F:ATP binding"/>
    <property type="evidence" value="ECO:0007669"/>
    <property type="project" value="UniProtKB-KW"/>
</dbReference>
<protein>
    <submittedName>
        <fullName evidence="3">ATP-binding protein</fullName>
    </submittedName>
</protein>
<dbReference type="InterPro" id="IPR051396">
    <property type="entry name" value="Bact_Antivir_Def_Nuclease"/>
</dbReference>
<reference evidence="3 4" key="1">
    <citation type="submission" date="2019-09" db="EMBL/GenBank/DDBJ databases">
        <title>Genome sequence of Rhodovastum atsumiense, a diverse member of the Acetobacteraceae family of non-sulfur purple photosynthetic bacteria.</title>
        <authorList>
            <person name="Meyer T."/>
            <person name="Kyndt J."/>
        </authorList>
    </citation>
    <scope>NUCLEOTIDE SEQUENCE [LARGE SCALE GENOMIC DNA]</scope>
    <source>
        <strain evidence="3 4">DSM 21279</strain>
    </source>
</reference>
<evidence type="ECO:0000259" key="2">
    <source>
        <dbReference type="Pfam" id="PF13476"/>
    </source>
</evidence>
<dbReference type="AlphaFoldDB" id="A0A5M6IUD9"/>
<organism evidence="3 4">
    <name type="scientific">Rhodovastum atsumiense</name>
    <dbReference type="NCBI Taxonomy" id="504468"/>
    <lineage>
        <taxon>Bacteria</taxon>
        <taxon>Pseudomonadati</taxon>
        <taxon>Pseudomonadota</taxon>
        <taxon>Alphaproteobacteria</taxon>
        <taxon>Acetobacterales</taxon>
        <taxon>Acetobacteraceae</taxon>
        <taxon>Rhodovastum</taxon>
    </lineage>
</organism>
<dbReference type="EMBL" id="VWPK01000017">
    <property type="protein sequence ID" value="KAA5611904.1"/>
    <property type="molecule type" value="Genomic_DNA"/>
</dbReference>
<gene>
    <name evidence="3" type="ORF">F1189_12345</name>
</gene>
<dbReference type="Pfam" id="PF13175">
    <property type="entry name" value="AAA_15"/>
    <property type="match status" value="1"/>
</dbReference>
<dbReference type="InterPro" id="IPR038729">
    <property type="entry name" value="Rad50/SbcC_AAA"/>
</dbReference>
<dbReference type="InterPro" id="IPR041685">
    <property type="entry name" value="AAA_GajA/Old/RecF-like"/>
</dbReference>
<keyword evidence="3" id="KW-0067">ATP-binding</keyword>
<proteinExistence type="predicted"/>
<name>A0A5M6IUD9_9PROT</name>
<dbReference type="PANTHER" id="PTHR43581">
    <property type="entry name" value="ATP/GTP PHOSPHATASE"/>
    <property type="match status" value="1"/>
</dbReference>
<dbReference type="InterPro" id="IPR027417">
    <property type="entry name" value="P-loop_NTPase"/>
</dbReference>
<dbReference type="SUPFAM" id="SSF52540">
    <property type="entry name" value="P-loop containing nucleoside triphosphate hydrolases"/>
    <property type="match status" value="1"/>
</dbReference>
<dbReference type="GO" id="GO:0006302">
    <property type="term" value="P:double-strand break repair"/>
    <property type="evidence" value="ECO:0007669"/>
    <property type="project" value="InterPro"/>
</dbReference>
<evidence type="ECO:0000313" key="4">
    <source>
        <dbReference type="Proteomes" id="UP000325255"/>
    </source>
</evidence>
<dbReference type="OrthoDB" id="3322489at2"/>